<organism evidence="5">
    <name type="scientific">Candidatus Moduliflexus flocculans</name>
    <dbReference type="NCBI Taxonomy" id="1499966"/>
    <lineage>
        <taxon>Bacteria</taxon>
        <taxon>Candidatus Moduliflexota</taxon>
        <taxon>Candidatus Moduliflexia</taxon>
        <taxon>Candidatus Moduliflexales</taxon>
        <taxon>Candidatus Moduliflexaceae</taxon>
    </lineage>
</organism>
<gene>
    <name evidence="5" type="ORF">U14_05878</name>
</gene>
<feature type="transmembrane region" description="Helical" evidence="3">
    <location>
        <begin position="6"/>
        <end position="26"/>
    </location>
</feature>
<dbReference type="InterPro" id="IPR051158">
    <property type="entry name" value="Metallophosphoesterase_sf"/>
</dbReference>
<dbReference type="InterPro" id="IPR029052">
    <property type="entry name" value="Metallo-depent_PP-like"/>
</dbReference>
<evidence type="ECO:0000256" key="2">
    <source>
        <dbReference type="ARBA" id="ARBA00022801"/>
    </source>
</evidence>
<dbReference type="PANTHER" id="PTHR31302:SF31">
    <property type="entry name" value="PHOSPHODIESTERASE YAEI"/>
    <property type="match status" value="1"/>
</dbReference>
<dbReference type="EMBL" id="DF820462">
    <property type="protein sequence ID" value="GAK54591.1"/>
    <property type="molecule type" value="Genomic_DNA"/>
</dbReference>
<accession>A0A081BT60</accession>
<dbReference type="PANTHER" id="PTHR31302">
    <property type="entry name" value="TRANSMEMBRANE PROTEIN WITH METALLOPHOSPHOESTERASE DOMAIN-RELATED"/>
    <property type="match status" value="1"/>
</dbReference>
<dbReference type="AlphaFoldDB" id="A0A081BT60"/>
<dbReference type="STRING" id="1499966.U14_05878"/>
<evidence type="ECO:0000259" key="4">
    <source>
        <dbReference type="Pfam" id="PF00149"/>
    </source>
</evidence>
<evidence type="ECO:0000256" key="1">
    <source>
        <dbReference type="ARBA" id="ARBA00022723"/>
    </source>
</evidence>
<keyword evidence="1" id="KW-0479">Metal-binding</keyword>
<dbReference type="HOGENOM" id="CLU_025443_3_2_0"/>
<dbReference type="CDD" id="cd07385">
    <property type="entry name" value="MPP_YkuE_C"/>
    <property type="match status" value="1"/>
</dbReference>
<dbReference type="GO" id="GO:0016020">
    <property type="term" value="C:membrane"/>
    <property type="evidence" value="ECO:0007669"/>
    <property type="project" value="GOC"/>
</dbReference>
<keyword evidence="2" id="KW-0378">Hydrolase</keyword>
<dbReference type="Pfam" id="PF00149">
    <property type="entry name" value="Metallophos"/>
    <property type="match status" value="1"/>
</dbReference>
<dbReference type="GO" id="GO:0008758">
    <property type="term" value="F:UDP-2,3-diacylglucosamine hydrolase activity"/>
    <property type="evidence" value="ECO:0007669"/>
    <property type="project" value="TreeGrafter"/>
</dbReference>
<dbReference type="Proteomes" id="UP000030700">
    <property type="component" value="Unassembled WGS sequence"/>
</dbReference>
<keyword evidence="3" id="KW-1133">Transmembrane helix</keyword>
<keyword evidence="3" id="KW-0812">Transmembrane</keyword>
<evidence type="ECO:0000256" key="3">
    <source>
        <dbReference type="SAM" id="Phobius"/>
    </source>
</evidence>
<keyword evidence="3" id="KW-0472">Membrane</keyword>
<dbReference type="SUPFAM" id="SSF56300">
    <property type="entry name" value="Metallo-dependent phosphatases"/>
    <property type="match status" value="1"/>
</dbReference>
<keyword evidence="6" id="KW-1185">Reference proteome</keyword>
<dbReference type="Gene3D" id="3.60.21.10">
    <property type="match status" value="1"/>
</dbReference>
<dbReference type="InterPro" id="IPR004843">
    <property type="entry name" value="Calcineurin-like_PHP"/>
</dbReference>
<reference evidence="5" key="1">
    <citation type="journal article" date="2015" name="PeerJ">
        <title>First genomic representation of candidate bacterial phylum KSB3 points to enhanced environmental sensing as a trigger of wastewater bulking.</title>
        <authorList>
            <person name="Sekiguchi Y."/>
            <person name="Ohashi A."/>
            <person name="Parks D.H."/>
            <person name="Yamauchi T."/>
            <person name="Tyson G.W."/>
            <person name="Hugenholtz P."/>
        </authorList>
    </citation>
    <scope>NUCLEOTIDE SEQUENCE [LARGE SCALE GENOMIC DNA]</scope>
</reference>
<dbReference type="GO" id="GO:0009245">
    <property type="term" value="P:lipid A biosynthetic process"/>
    <property type="evidence" value="ECO:0007669"/>
    <property type="project" value="TreeGrafter"/>
</dbReference>
<protein>
    <submittedName>
        <fullName evidence="5">Metallophosphoesterase</fullName>
    </submittedName>
</protein>
<name>A0A081BT60_9BACT</name>
<evidence type="ECO:0000313" key="6">
    <source>
        <dbReference type="Proteomes" id="UP000030700"/>
    </source>
</evidence>
<dbReference type="GO" id="GO:0046872">
    <property type="term" value="F:metal ion binding"/>
    <property type="evidence" value="ECO:0007669"/>
    <property type="project" value="UniProtKB-KW"/>
</dbReference>
<sequence length="276" mass="31039">MTRRTLLKLMGGLTGSMVALGGYTVMIERYLVQFNRYRIAVPNLPLAFHGLKIAHVSDIHYGALMPLRFVEYLLDKVNRNEKDVIVCTGDYIHESRSRMQIDAVWPLLSELRAPMGVYSVLGNHDHWGDTARSLYWLEKSGQNLRGKAVALEKEGQRLWLAGIGDEWEDPMVIDPILAQIPERDCRIVLAHNPDSADTPFQGRIDLMLSGHTHGGQVNFPFVGAPVLPVKNKTYSSGFVLSTKRQPIFISRGVGWAIYPVRFNCYPEIPILELVAA</sequence>
<proteinExistence type="predicted"/>
<feature type="domain" description="Calcineurin-like phosphoesterase" evidence="4">
    <location>
        <begin position="51"/>
        <end position="214"/>
    </location>
</feature>
<evidence type="ECO:0000313" key="5">
    <source>
        <dbReference type="EMBL" id="GAK54591.1"/>
    </source>
</evidence>